<evidence type="ECO:0008006" key="4">
    <source>
        <dbReference type="Google" id="ProtNLM"/>
    </source>
</evidence>
<gene>
    <name evidence="2" type="ORF">GN244_ATG07911</name>
</gene>
<organism evidence="2 3">
    <name type="scientific">Phytophthora infestans</name>
    <name type="common">Potato late blight agent</name>
    <name type="synonym">Botrytis infestans</name>
    <dbReference type="NCBI Taxonomy" id="4787"/>
    <lineage>
        <taxon>Eukaryota</taxon>
        <taxon>Sar</taxon>
        <taxon>Stramenopiles</taxon>
        <taxon>Oomycota</taxon>
        <taxon>Peronosporomycetes</taxon>
        <taxon>Peronosporales</taxon>
        <taxon>Peronosporaceae</taxon>
        <taxon>Phytophthora</taxon>
    </lineage>
</organism>
<dbReference type="Proteomes" id="UP000602510">
    <property type="component" value="Unassembled WGS sequence"/>
</dbReference>
<feature type="region of interest" description="Disordered" evidence="1">
    <location>
        <begin position="78"/>
        <end position="105"/>
    </location>
</feature>
<comment type="caution">
    <text evidence="2">The sequence shown here is derived from an EMBL/GenBank/DDBJ whole genome shotgun (WGS) entry which is preliminary data.</text>
</comment>
<reference evidence="2" key="1">
    <citation type="submission" date="2020-04" db="EMBL/GenBank/DDBJ databases">
        <title>Hybrid Assembly of Korean Phytophthora infestans isolates.</title>
        <authorList>
            <person name="Prokchorchik M."/>
            <person name="Lee Y."/>
            <person name="Seo J."/>
            <person name="Cho J.-H."/>
            <person name="Park Y.-E."/>
            <person name="Jang D.-C."/>
            <person name="Im J.-S."/>
            <person name="Choi J.-G."/>
            <person name="Park H.-J."/>
            <person name="Lee G.-B."/>
            <person name="Lee Y.-G."/>
            <person name="Hong S.-Y."/>
            <person name="Cho K."/>
            <person name="Sohn K.H."/>
        </authorList>
    </citation>
    <scope>NUCLEOTIDE SEQUENCE</scope>
    <source>
        <strain evidence="2">KR_1_A1</strain>
    </source>
</reference>
<dbReference type="AlphaFoldDB" id="A0A833WKV3"/>
<accession>A0A833WKV3</accession>
<keyword evidence="3" id="KW-1185">Reference proteome</keyword>
<evidence type="ECO:0000313" key="3">
    <source>
        <dbReference type="Proteomes" id="UP000602510"/>
    </source>
</evidence>
<evidence type="ECO:0000256" key="1">
    <source>
        <dbReference type="SAM" id="MobiDB-lite"/>
    </source>
</evidence>
<protein>
    <recommendedName>
        <fullName evidence="4">DDE-1 domain-containing protein</fullName>
    </recommendedName>
</protein>
<proteinExistence type="predicted"/>
<dbReference type="EMBL" id="WSZM01000157">
    <property type="protein sequence ID" value="KAF4039965.1"/>
    <property type="molecule type" value="Genomic_DNA"/>
</dbReference>
<evidence type="ECO:0000313" key="2">
    <source>
        <dbReference type="EMBL" id="KAF4039965.1"/>
    </source>
</evidence>
<name>A0A833WKV3_PHYIN</name>
<sequence>MTGGDYSTSFDVGINKPLKDRLRSHYNDWAVEKMTDLAANDNIPVPEREDGVPWIIAAWASIPEATIRNMISPIGFGVYPDDEKEEPSTGAQLDEADQEDQKHDEGNYLIEELINCIMRISL</sequence>